<dbReference type="InterPro" id="IPR045076">
    <property type="entry name" value="MutS"/>
</dbReference>
<dbReference type="InterPro" id="IPR000432">
    <property type="entry name" value="DNA_mismatch_repair_MutS_C"/>
</dbReference>
<evidence type="ECO:0000313" key="9">
    <source>
        <dbReference type="Proteomes" id="UP000095284"/>
    </source>
</evidence>
<evidence type="ECO:0000313" key="7">
    <source>
        <dbReference type="EMBL" id="CAD5210118.1"/>
    </source>
</evidence>
<dbReference type="SUPFAM" id="SSF52540">
    <property type="entry name" value="P-loop containing nucleoside triphosphate hydrolases"/>
    <property type="match status" value="1"/>
</dbReference>
<gene>
    <name evidence="7" type="ORF">BXYJ_LOCUS1775</name>
</gene>
<dbReference type="PANTHER" id="PTHR11361">
    <property type="entry name" value="DNA MISMATCH REPAIR PROTEIN MUTS FAMILY MEMBER"/>
    <property type="match status" value="1"/>
</dbReference>
<dbReference type="SMART" id="SM00533">
    <property type="entry name" value="MUTSd"/>
    <property type="match status" value="1"/>
</dbReference>
<dbReference type="Pfam" id="PF05190">
    <property type="entry name" value="MutS_IV"/>
    <property type="match status" value="1"/>
</dbReference>
<reference evidence="11" key="1">
    <citation type="submission" date="2016-11" db="UniProtKB">
        <authorList>
            <consortium name="WormBaseParasite"/>
        </authorList>
    </citation>
    <scope>IDENTIFICATION</scope>
</reference>
<dbReference type="SMART" id="SM00534">
    <property type="entry name" value="MUTSac"/>
    <property type="match status" value="1"/>
</dbReference>
<dbReference type="OrthoDB" id="29596at2759"/>
<dbReference type="InterPro" id="IPR007861">
    <property type="entry name" value="DNA_mismatch_repair_MutS_clamp"/>
</dbReference>
<evidence type="ECO:0000256" key="5">
    <source>
        <dbReference type="SAM" id="Coils"/>
    </source>
</evidence>
<dbReference type="EMBL" id="CAJFDI010000001">
    <property type="protein sequence ID" value="CAD5210118.1"/>
    <property type="molecule type" value="Genomic_DNA"/>
</dbReference>
<dbReference type="PANTHER" id="PTHR11361:SF20">
    <property type="entry name" value="MUTS PROTEIN HOMOLOG 5"/>
    <property type="match status" value="1"/>
</dbReference>
<dbReference type="InterPro" id="IPR027417">
    <property type="entry name" value="P-loop_NTPase"/>
</dbReference>
<evidence type="ECO:0000259" key="6">
    <source>
        <dbReference type="PROSITE" id="PS00486"/>
    </source>
</evidence>
<dbReference type="AlphaFoldDB" id="A0A1I7RYG8"/>
<dbReference type="GO" id="GO:0005524">
    <property type="term" value="F:ATP binding"/>
    <property type="evidence" value="ECO:0007669"/>
    <property type="project" value="UniProtKB-KW"/>
</dbReference>
<proteinExistence type="inferred from homology"/>
<dbReference type="GO" id="GO:0030983">
    <property type="term" value="F:mismatched DNA binding"/>
    <property type="evidence" value="ECO:0007669"/>
    <property type="project" value="InterPro"/>
</dbReference>
<keyword evidence="5" id="KW-0175">Coiled coil</keyword>
<name>A0A1I7RYG8_BURXY</name>
<evidence type="ECO:0000256" key="3">
    <source>
        <dbReference type="ARBA" id="ARBA00022840"/>
    </source>
</evidence>
<dbReference type="GO" id="GO:0006298">
    <property type="term" value="P:mismatch repair"/>
    <property type="evidence" value="ECO:0007669"/>
    <property type="project" value="InterPro"/>
</dbReference>
<feature type="domain" description="DNA mismatch repair proteins mutS family" evidence="6">
    <location>
        <begin position="697"/>
        <end position="713"/>
    </location>
</feature>
<dbReference type="eggNOG" id="KOG0221">
    <property type="taxonomic scope" value="Eukaryota"/>
</dbReference>
<organism evidence="9 11">
    <name type="scientific">Bursaphelenchus xylophilus</name>
    <name type="common">Pinewood nematode worm</name>
    <name type="synonym">Aphelenchoides xylophilus</name>
    <dbReference type="NCBI Taxonomy" id="6326"/>
    <lineage>
        <taxon>Eukaryota</taxon>
        <taxon>Metazoa</taxon>
        <taxon>Ecdysozoa</taxon>
        <taxon>Nematoda</taxon>
        <taxon>Chromadorea</taxon>
        <taxon>Rhabditida</taxon>
        <taxon>Tylenchina</taxon>
        <taxon>Tylenchomorpha</taxon>
        <taxon>Aphelenchoidea</taxon>
        <taxon>Aphelenchoididae</taxon>
        <taxon>Bursaphelenchus</taxon>
    </lineage>
</organism>
<dbReference type="GO" id="GO:0005634">
    <property type="term" value="C:nucleus"/>
    <property type="evidence" value="ECO:0007669"/>
    <property type="project" value="TreeGrafter"/>
</dbReference>
<protein>
    <submittedName>
        <fullName evidence="7">(pine wood nematode) hypothetical protein</fullName>
    </submittedName>
    <submittedName>
        <fullName evidence="11">DNA_MISMATCH_REPAIR_2 domain-containing protein</fullName>
    </submittedName>
</protein>
<dbReference type="Pfam" id="PF05192">
    <property type="entry name" value="MutS_III"/>
    <property type="match status" value="1"/>
</dbReference>
<dbReference type="SMR" id="A0A1I7RYG8"/>
<dbReference type="Gene3D" id="3.40.50.300">
    <property type="entry name" value="P-loop containing nucleotide triphosphate hydrolases"/>
    <property type="match status" value="1"/>
</dbReference>
<dbReference type="PIRSF" id="PIRSF037677">
    <property type="entry name" value="DNA_mis_repair_Msh6"/>
    <property type="match status" value="1"/>
</dbReference>
<evidence type="ECO:0000256" key="2">
    <source>
        <dbReference type="ARBA" id="ARBA00022741"/>
    </source>
</evidence>
<reference evidence="8" key="2">
    <citation type="submission" date="2020-08" db="EMBL/GenBank/DDBJ databases">
        <authorList>
            <person name="Kikuchi T."/>
        </authorList>
    </citation>
    <scope>NUCLEOTIDE SEQUENCE</scope>
    <source>
        <strain evidence="7">Ka4C1</strain>
    </source>
</reference>
<keyword evidence="2" id="KW-0547">Nucleotide-binding</keyword>
<keyword evidence="10" id="KW-1185">Reference proteome</keyword>
<comment type="similarity">
    <text evidence="1">Belongs to the DNA mismatch repair MutS family.</text>
</comment>
<dbReference type="Gene3D" id="1.10.1420.10">
    <property type="match status" value="2"/>
</dbReference>
<dbReference type="Proteomes" id="UP000095284">
    <property type="component" value="Unplaced"/>
</dbReference>
<evidence type="ECO:0000313" key="8">
    <source>
        <dbReference type="EMBL" id="CAG9085764.1"/>
    </source>
</evidence>
<dbReference type="PROSITE" id="PS00486">
    <property type="entry name" value="DNA_MISMATCH_REPAIR_2"/>
    <property type="match status" value="1"/>
</dbReference>
<evidence type="ECO:0000313" key="11">
    <source>
        <dbReference type="WBParaSite" id="BXY_0578500.1"/>
    </source>
</evidence>
<feature type="coiled-coil region" evidence="5">
    <location>
        <begin position="814"/>
        <end position="841"/>
    </location>
</feature>
<sequence>MCRQIGVDRTIMNQQNTILRGVAEQDGQKKSALTSTVLAVFFDRQKLGAACYDEAEKTIQYLNDTPDDDEFNTLKYLIERIKPTHVIANSGCKKEVRKALQTMLNCYIDDTIVKTIAQESTEGEVSNEPDLVRPFASVDEQSDGGSNREDRIDEVEIQSNEQWTCSLQFISKNYFSNEIGMQWLAKVLDFDGRDATVRTRMLFEAKDSNMIGALGALLRHINQVRLGIEFDDPTTLVPVEAFRAIVLGDIVYVDPETKKSLAIFDTGPTRKRMNIRNKKIGSKARSLFDLCDFTKCAPGRRKLRFWFSRPLRNKEILKIRQEGIMFFTRDANFQLVNFLRGKLRSVHSLLTILVKLSNGRLSVNEWLSLSKTINSLMDMGDSLRTCEVNLAVLGPGERAMSTDLARLGELLKKTFNQLESLEESRFVVNEGVSPELDHLKSTFSQLGDHLTQVAESEINTYDIPSCSVCYLPIIGYMVMIPTHIGAKIEHEDFEKVYSTENSMGFKTPGMLELDRVYGDIRSRIIDRETIIANGLQELLASRKKVITDALEVAATLDCLISLSIAANKYDWVRPHFSDKCVLNIEAARQPLVEIGQMEYITNDIKSACPDEVEGYSKVRIISGPNASGKSVYLKMVGVIVYLAHVGSYVPAKRVEIGLVSQIISRMYTVDSVLDGLSSFASDLKQMSHAIRKTDRNSLVIIDEFGKGTMTEVGIGLLAGCLNYWLEKPDNCPHIFLATHFCALNNFLIQSALLSEHKMEVLKDDDNNLTFTFHFIEGRSTHSFASYTAAKMGIPQNVIERTDEIYANLKDGKSLTEVKGKNEDEEQEYNRLVQRMESLYDDFQRWDMRNDPNGFVELAKNALAVPATEMISEDRIVVD</sequence>
<dbReference type="Proteomes" id="UP000582659">
    <property type="component" value="Unassembled WGS sequence"/>
</dbReference>
<accession>A0A1I7RYG8</accession>
<keyword evidence="3" id="KW-0067">ATP-binding</keyword>
<dbReference type="SUPFAM" id="SSF48334">
    <property type="entry name" value="DNA repair protein MutS, domain III"/>
    <property type="match status" value="1"/>
</dbReference>
<dbReference type="InterPro" id="IPR007696">
    <property type="entry name" value="DNA_mismatch_repair_MutS_core"/>
</dbReference>
<dbReference type="EMBL" id="CAJFCV020000001">
    <property type="protein sequence ID" value="CAG9085764.1"/>
    <property type="molecule type" value="Genomic_DNA"/>
</dbReference>
<dbReference type="InterPro" id="IPR036187">
    <property type="entry name" value="DNA_mismatch_repair_MutS_sf"/>
</dbReference>
<dbReference type="Pfam" id="PF00488">
    <property type="entry name" value="MutS_V"/>
    <property type="match status" value="1"/>
</dbReference>
<evidence type="ECO:0000313" key="10">
    <source>
        <dbReference type="Proteomes" id="UP000659654"/>
    </source>
</evidence>
<dbReference type="Proteomes" id="UP000659654">
    <property type="component" value="Unassembled WGS sequence"/>
</dbReference>
<dbReference type="WBParaSite" id="BXY_0578500.1">
    <property type="protein sequence ID" value="BXY_0578500.1"/>
    <property type="gene ID" value="BXY_0578500"/>
</dbReference>
<evidence type="ECO:0000256" key="4">
    <source>
        <dbReference type="ARBA" id="ARBA00023125"/>
    </source>
</evidence>
<dbReference type="GO" id="GO:0051026">
    <property type="term" value="P:chiasma assembly"/>
    <property type="evidence" value="ECO:0007669"/>
    <property type="project" value="TreeGrafter"/>
</dbReference>
<evidence type="ECO:0000256" key="1">
    <source>
        <dbReference type="ARBA" id="ARBA00006271"/>
    </source>
</evidence>
<dbReference type="GO" id="GO:0140664">
    <property type="term" value="F:ATP-dependent DNA damage sensor activity"/>
    <property type="evidence" value="ECO:0007669"/>
    <property type="project" value="InterPro"/>
</dbReference>
<dbReference type="InterPro" id="IPR017261">
    <property type="entry name" value="DNA_mismatch_repair_MutS/MSH"/>
</dbReference>
<keyword evidence="4" id="KW-0238">DNA-binding</keyword>
<dbReference type="Gene3D" id="3.30.420.110">
    <property type="entry name" value="MutS, connector domain"/>
    <property type="match status" value="1"/>
</dbReference>
<dbReference type="InterPro" id="IPR036678">
    <property type="entry name" value="MutS_con_dom_sf"/>
</dbReference>